<keyword evidence="3" id="KW-1185">Reference proteome</keyword>
<keyword evidence="1" id="KW-0472">Membrane</keyword>
<dbReference type="AlphaFoldDB" id="A0A8J3SDB8"/>
<keyword evidence="1" id="KW-1133">Transmembrane helix</keyword>
<name>A0A8J3SDB8_9ACTN</name>
<dbReference type="EMBL" id="BOOJ01000012">
    <property type="protein sequence ID" value="GIH90732.1"/>
    <property type="molecule type" value="Genomic_DNA"/>
</dbReference>
<reference evidence="2 3" key="1">
    <citation type="submission" date="2021-01" db="EMBL/GenBank/DDBJ databases">
        <title>Whole genome shotgun sequence of Planobispora siamensis NBRC 107568.</title>
        <authorList>
            <person name="Komaki H."/>
            <person name="Tamura T."/>
        </authorList>
    </citation>
    <scope>NUCLEOTIDE SEQUENCE [LARGE SCALE GENOMIC DNA]</scope>
    <source>
        <strain evidence="2 3">NBRC 107568</strain>
    </source>
</reference>
<feature type="transmembrane region" description="Helical" evidence="1">
    <location>
        <begin position="45"/>
        <end position="64"/>
    </location>
</feature>
<dbReference type="RefSeq" id="WP_204063061.1">
    <property type="nucleotide sequence ID" value="NZ_BOOJ01000012.1"/>
</dbReference>
<keyword evidence="1" id="KW-0812">Transmembrane</keyword>
<evidence type="ECO:0000256" key="1">
    <source>
        <dbReference type="SAM" id="Phobius"/>
    </source>
</evidence>
<feature type="transmembrane region" description="Helical" evidence="1">
    <location>
        <begin position="99"/>
        <end position="118"/>
    </location>
</feature>
<sequence length="126" mass="13814">MTHPDQPATRDQRSFWEKPPIWLRALGIPIALLATLQMSDERGPLMGVLAGVVYGSLAIGLLAWDRFMVWGREHPLLDTLSFGPVMFLVLATLTPLSPMVCAAAAAGATVLFVVLKHLQRRRAPQS</sequence>
<organism evidence="2 3">
    <name type="scientific">Planobispora siamensis</name>
    <dbReference type="NCBI Taxonomy" id="936338"/>
    <lineage>
        <taxon>Bacteria</taxon>
        <taxon>Bacillati</taxon>
        <taxon>Actinomycetota</taxon>
        <taxon>Actinomycetes</taxon>
        <taxon>Streptosporangiales</taxon>
        <taxon>Streptosporangiaceae</taxon>
        <taxon>Planobispora</taxon>
    </lineage>
</organism>
<evidence type="ECO:0000313" key="3">
    <source>
        <dbReference type="Proteomes" id="UP000619788"/>
    </source>
</evidence>
<accession>A0A8J3SDB8</accession>
<proteinExistence type="predicted"/>
<dbReference type="Proteomes" id="UP000619788">
    <property type="component" value="Unassembled WGS sequence"/>
</dbReference>
<comment type="caution">
    <text evidence="2">The sequence shown here is derived from an EMBL/GenBank/DDBJ whole genome shotgun (WGS) entry which is preliminary data.</text>
</comment>
<protein>
    <submittedName>
        <fullName evidence="2">Uncharacterized protein</fullName>
    </submittedName>
</protein>
<gene>
    <name evidence="2" type="ORF">Psi01_13620</name>
</gene>
<evidence type="ECO:0000313" key="2">
    <source>
        <dbReference type="EMBL" id="GIH90732.1"/>
    </source>
</evidence>